<sequence length="217" mass="24045">MPENRDEAVEGDGPSTGLDSLCVLDAVICVHFVGANLQRLLVDVLRTARLVLLVPEEVHQEVLGKSRKYGSIEVPWRRLVASECVRVLPALRAAAVSPRLVEVFEEIRGLQFEQALRRPKDLGEAVVIAHAVDLAERGHEVYVAIDDQDGQATSARYDLTVLTIENVLQLAVLQGRFPTDGDLRKAYARLRSYGDGLVDFGLTDLPTTFKEWRAGQF</sequence>
<accession>A0A7U3VQ39</accession>
<protein>
    <recommendedName>
        <fullName evidence="3">PIN domain-containing protein</fullName>
    </recommendedName>
</protein>
<name>A0A7U3VQ39_9ACTN</name>
<dbReference type="EMBL" id="AP018365">
    <property type="protein sequence ID" value="BBA99432.1"/>
    <property type="molecule type" value="Genomic_DNA"/>
</dbReference>
<dbReference type="AlphaFoldDB" id="A0A7U3VQ39"/>
<organism evidence="1 2">
    <name type="scientific">Actinacidiphila reveromycinica</name>
    <dbReference type="NCBI Taxonomy" id="659352"/>
    <lineage>
        <taxon>Bacteria</taxon>
        <taxon>Bacillati</taxon>
        <taxon>Actinomycetota</taxon>
        <taxon>Actinomycetes</taxon>
        <taxon>Kitasatosporales</taxon>
        <taxon>Streptomycetaceae</taxon>
        <taxon>Actinacidiphila</taxon>
    </lineage>
</organism>
<reference evidence="1 2" key="2">
    <citation type="journal article" date="2011" name="J. Antibiot.">
        <title>Furaquinocins I and J: novel polyketide isoprenoid hybrid compounds from Streptomyces reveromyceticus SN-593.</title>
        <authorList>
            <person name="Panthee S."/>
            <person name="Takahashi S."/>
            <person name="Takagi H."/>
            <person name="Nogawa T."/>
            <person name="Oowada E."/>
            <person name="Uramoto M."/>
            <person name="Osada H."/>
        </authorList>
    </citation>
    <scope>NUCLEOTIDE SEQUENCE [LARGE SCALE GENOMIC DNA]</scope>
    <source>
        <strain evidence="1 2">SN-593</strain>
    </source>
</reference>
<dbReference type="RefSeq" id="WP_202235422.1">
    <property type="nucleotide sequence ID" value="NZ_AP018365.1"/>
</dbReference>
<keyword evidence="2" id="KW-1185">Reference proteome</keyword>
<evidence type="ECO:0000313" key="2">
    <source>
        <dbReference type="Proteomes" id="UP000595703"/>
    </source>
</evidence>
<evidence type="ECO:0000313" key="1">
    <source>
        <dbReference type="EMBL" id="BBA99432.1"/>
    </source>
</evidence>
<gene>
    <name evidence="1" type="ORF">RVR_6046</name>
</gene>
<reference evidence="1 2" key="4">
    <citation type="journal article" date="2020" name="Sci. Rep.">
        <title>beta-carboline chemical signals induce reveromycin production through a LuxR family regulator in Streptomyces sp. SN-593.</title>
        <authorList>
            <person name="Panthee S."/>
            <person name="Kito N."/>
            <person name="Hayashi T."/>
            <person name="Shimizu T."/>
            <person name="Ishikawa J."/>
            <person name="Hamamoto H."/>
            <person name="Osada H."/>
            <person name="Takahashi S."/>
        </authorList>
    </citation>
    <scope>NUCLEOTIDE SEQUENCE [LARGE SCALE GENOMIC DNA]</scope>
    <source>
        <strain evidence="1 2">SN-593</strain>
    </source>
</reference>
<dbReference type="KEGG" id="arev:RVR_6046"/>
<reference evidence="1 2" key="3">
    <citation type="journal article" date="2011" name="Nat. Chem. Biol.">
        <title>Reveromycin A biosynthesis uses RevG and RevJ for stereospecific spiroacetal formation.</title>
        <authorList>
            <person name="Takahashi S."/>
            <person name="Toyoda A."/>
            <person name="Sekiyama Y."/>
            <person name="Takagi H."/>
            <person name="Nogawa T."/>
            <person name="Uramoto M."/>
            <person name="Suzuki R."/>
            <person name="Koshino H."/>
            <person name="Kumano T."/>
            <person name="Panthee S."/>
            <person name="Dairi T."/>
            <person name="Ishikawa J."/>
            <person name="Ikeda H."/>
            <person name="Sakaki Y."/>
            <person name="Osada H."/>
        </authorList>
    </citation>
    <scope>NUCLEOTIDE SEQUENCE [LARGE SCALE GENOMIC DNA]</scope>
    <source>
        <strain evidence="1 2">SN-593</strain>
    </source>
</reference>
<proteinExistence type="predicted"/>
<evidence type="ECO:0008006" key="3">
    <source>
        <dbReference type="Google" id="ProtNLM"/>
    </source>
</evidence>
<dbReference type="Proteomes" id="UP000595703">
    <property type="component" value="Chromosome"/>
</dbReference>
<reference evidence="1 2" key="1">
    <citation type="journal article" date="2010" name="J. Bacteriol.">
        <title>Biochemical characterization of a novel indole prenyltransferase from Streptomyces sp. SN-593.</title>
        <authorList>
            <person name="Takahashi S."/>
            <person name="Takagi H."/>
            <person name="Toyoda A."/>
            <person name="Uramoto M."/>
            <person name="Nogawa T."/>
            <person name="Ueki M."/>
            <person name="Sakaki Y."/>
            <person name="Osada H."/>
        </authorList>
    </citation>
    <scope>NUCLEOTIDE SEQUENCE [LARGE SCALE GENOMIC DNA]</scope>
    <source>
        <strain evidence="1 2">SN-593</strain>
    </source>
</reference>